<sequence>MFSKEGECQSCKSKTNVLPSPELWIPIINLCPTKTKIKTFLPAELTSEIINFIPYNEKWAVTRISRLFDYFVFKLQKIWIIKLRIARTQCIASFTQIKDDFTRLKAPACAANLYVHHLTIFTYGFKNIYLLLQGHTDDLRGLNALLNDVQGWPKVDVYTGAKNLRNDYVTKVEILAPLFESIFNMLNDSAWNFLDYFLWNFFGK</sequence>
<protein>
    <submittedName>
        <fullName evidence="2">F-box domain-containing protein</fullName>
    </submittedName>
</protein>
<evidence type="ECO:0000313" key="1">
    <source>
        <dbReference type="Proteomes" id="UP000887563"/>
    </source>
</evidence>
<keyword evidence="1" id="KW-1185">Reference proteome</keyword>
<organism evidence="1 2">
    <name type="scientific">Meloidogyne incognita</name>
    <name type="common">Southern root-knot nematode worm</name>
    <name type="synonym">Oxyuris incognita</name>
    <dbReference type="NCBI Taxonomy" id="6306"/>
    <lineage>
        <taxon>Eukaryota</taxon>
        <taxon>Metazoa</taxon>
        <taxon>Ecdysozoa</taxon>
        <taxon>Nematoda</taxon>
        <taxon>Chromadorea</taxon>
        <taxon>Rhabditida</taxon>
        <taxon>Tylenchina</taxon>
        <taxon>Tylenchomorpha</taxon>
        <taxon>Tylenchoidea</taxon>
        <taxon>Meloidogynidae</taxon>
        <taxon>Meloidogyninae</taxon>
        <taxon>Meloidogyne</taxon>
        <taxon>Meloidogyne incognita group</taxon>
    </lineage>
</organism>
<proteinExistence type="predicted"/>
<dbReference type="AlphaFoldDB" id="A0A914NQ39"/>
<name>A0A914NQ39_MELIC</name>
<evidence type="ECO:0000313" key="2">
    <source>
        <dbReference type="WBParaSite" id="Minc3s06538g39962"/>
    </source>
</evidence>
<dbReference type="WBParaSite" id="Minc3s06538g39962">
    <property type="protein sequence ID" value="Minc3s06538g39962"/>
    <property type="gene ID" value="Minc3s06538g39962"/>
</dbReference>
<reference evidence="2" key="1">
    <citation type="submission" date="2022-11" db="UniProtKB">
        <authorList>
            <consortium name="WormBaseParasite"/>
        </authorList>
    </citation>
    <scope>IDENTIFICATION</scope>
</reference>
<dbReference type="Proteomes" id="UP000887563">
    <property type="component" value="Unplaced"/>
</dbReference>
<accession>A0A914NQ39</accession>